<dbReference type="EMBL" id="JAUJYN010000016">
    <property type="protein sequence ID" value="KAK1258451.1"/>
    <property type="molecule type" value="Genomic_DNA"/>
</dbReference>
<reference evidence="1" key="2">
    <citation type="submission" date="2023-06" db="EMBL/GenBank/DDBJ databases">
        <authorList>
            <person name="Ma L."/>
            <person name="Liu K.-W."/>
            <person name="Li Z."/>
            <person name="Hsiao Y.-Y."/>
            <person name="Qi Y."/>
            <person name="Fu T."/>
            <person name="Tang G."/>
            <person name="Zhang D."/>
            <person name="Sun W.-H."/>
            <person name="Liu D.-K."/>
            <person name="Li Y."/>
            <person name="Chen G.-Z."/>
            <person name="Liu X.-D."/>
            <person name="Liao X.-Y."/>
            <person name="Jiang Y.-T."/>
            <person name="Yu X."/>
            <person name="Hao Y."/>
            <person name="Huang J."/>
            <person name="Zhao X.-W."/>
            <person name="Ke S."/>
            <person name="Chen Y.-Y."/>
            <person name="Wu W.-L."/>
            <person name="Hsu J.-L."/>
            <person name="Lin Y.-F."/>
            <person name="Huang M.-D."/>
            <person name="Li C.-Y."/>
            <person name="Huang L."/>
            <person name="Wang Z.-W."/>
            <person name="Zhao X."/>
            <person name="Zhong W.-Y."/>
            <person name="Peng D.-H."/>
            <person name="Ahmad S."/>
            <person name="Lan S."/>
            <person name="Zhang J.-S."/>
            <person name="Tsai W.-C."/>
            <person name="Van De Peer Y."/>
            <person name="Liu Z.-J."/>
        </authorList>
    </citation>
    <scope>NUCLEOTIDE SEQUENCE</scope>
    <source>
        <strain evidence="1">SCP</strain>
        <tissue evidence="1">Leaves</tissue>
    </source>
</reference>
<keyword evidence="1" id="KW-0808">Transferase</keyword>
<sequence>MRFFSAILTDLSVGGFSTGPPPLGVEGAQEVHIGGERHVRAEENGRGRIRLPESGEARPDWSPSKYLSKSDVYGYGIVLLETISGRRNFDVLEKTGWKKFSVWAYKGYIGGTVDKRLNENHNDAEQLKRAIEFSPA</sequence>
<proteinExistence type="predicted"/>
<keyword evidence="2" id="KW-1185">Reference proteome</keyword>
<dbReference type="Proteomes" id="UP001179952">
    <property type="component" value="Unassembled WGS sequence"/>
</dbReference>
<dbReference type="GO" id="GO:0016301">
    <property type="term" value="F:kinase activity"/>
    <property type="evidence" value="ECO:0007669"/>
    <property type="project" value="UniProtKB-KW"/>
</dbReference>
<name>A0AAV9A2R3_ACOGR</name>
<protein>
    <submittedName>
        <fullName evidence="1">G-type lectin S-receptor-like serine/threonine-protein kinase</fullName>
    </submittedName>
</protein>
<accession>A0AAV9A2R3</accession>
<comment type="caution">
    <text evidence="1">The sequence shown here is derived from an EMBL/GenBank/DDBJ whole genome shotgun (WGS) entry which is preliminary data.</text>
</comment>
<keyword evidence="1" id="KW-0418">Kinase</keyword>
<dbReference type="InterPro" id="IPR011009">
    <property type="entry name" value="Kinase-like_dom_sf"/>
</dbReference>
<reference evidence="1" key="1">
    <citation type="journal article" date="2023" name="Nat. Commun.">
        <title>Diploid and tetraploid genomes of Acorus and the evolution of monocots.</title>
        <authorList>
            <person name="Ma L."/>
            <person name="Liu K.W."/>
            <person name="Li Z."/>
            <person name="Hsiao Y.Y."/>
            <person name="Qi Y."/>
            <person name="Fu T."/>
            <person name="Tang G.D."/>
            <person name="Zhang D."/>
            <person name="Sun W.H."/>
            <person name="Liu D.K."/>
            <person name="Li Y."/>
            <person name="Chen G.Z."/>
            <person name="Liu X.D."/>
            <person name="Liao X.Y."/>
            <person name="Jiang Y.T."/>
            <person name="Yu X."/>
            <person name="Hao Y."/>
            <person name="Huang J."/>
            <person name="Zhao X.W."/>
            <person name="Ke S."/>
            <person name="Chen Y.Y."/>
            <person name="Wu W.L."/>
            <person name="Hsu J.L."/>
            <person name="Lin Y.F."/>
            <person name="Huang M.D."/>
            <person name="Li C.Y."/>
            <person name="Huang L."/>
            <person name="Wang Z.W."/>
            <person name="Zhao X."/>
            <person name="Zhong W.Y."/>
            <person name="Peng D.H."/>
            <person name="Ahmad S."/>
            <person name="Lan S."/>
            <person name="Zhang J.S."/>
            <person name="Tsai W.C."/>
            <person name="Van de Peer Y."/>
            <person name="Liu Z.J."/>
        </authorList>
    </citation>
    <scope>NUCLEOTIDE SEQUENCE</scope>
    <source>
        <strain evidence="1">SCP</strain>
    </source>
</reference>
<dbReference type="SUPFAM" id="SSF56112">
    <property type="entry name" value="Protein kinase-like (PK-like)"/>
    <property type="match status" value="1"/>
</dbReference>
<organism evidence="1 2">
    <name type="scientific">Acorus gramineus</name>
    <name type="common">Dwarf sweet flag</name>
    <dbReference type="NCBI Taxonomy" id="55184"/>
    <lineage>
        <taxon>Eukaryota</taxon>
        <taxon>Viridiplantae</taxon>
        <taxon>Streptophyta</taxon>
        <taxon>Embryophyta</taxon>
        <taxon>Tracheophyta</taxon>
        <taxon>Spermatophyta</taxon>
        <taxon>Magnoliopsida</taxon>
        <taxon>Liliopsida</taxon>
        <taxon>Acoraceae</taxon>
        <taxon>Acorus</taxon>
    </lineage>
</organism>
<evidence type="ECO:0000313" key="2">
    <source>
        <dbReference type="Proteomes" id="UP001179952"/>
    </source>
</evidence>
<evidence type="ECO:0000313" key="1">
    <source>
        <dbReference type="EMBL" id="KAK1258451.1"/>
    </source>
</evidence>
<dbReference type="AlphaFoldDB" id="A0AAV9A2R3"/>
<dbReference type="Gene3D" id="1.10.510.10">
    <property type="entry name" value="Transferase(Phosphotransferase) domain 1"/>
    <property type="match status" value="1"/>
</dbReference>
<gene>
    <name evidence="1" type="ORF">QJS04_geneDACA017277</name>
</gene>